<evidence type="ECO:0000313" key="3">
    <source>
        <dbReference type="Proteomes" id="UP001178507"/>
    </source>
</evidence>
<dbReference type="EMBL" id="CAUJNA010001779">
    <property type="protein sequence ID" value="CAJ1388911.1"/>
    <property type="molecule type" value="Genomic_DNA"/>
</dbReference>
<reference evidence="2" key="1">
    <citation type="submission" date="2023-08" db="EMBL/GenBank/DDBJ databases">
        <authorList>
            <person name="Chen Y."/>
            <person name="Shah S."/>
            <person name="Dougan E. K."/>
            <person name="Thang M."/>
            <person name="Chan C."/>
        </authorList>
    </citation>
    <scope>NUCLEOTIDE SEQUENCE</scope>
</reference>
<feature type="compositionally biased region" description="Polar residues" evidence="1">
    <location>
        <begin position="18"/>
        <end position="30"/>
    </location>
</feature>
<keyword evidence="3" id="KW-1185">Reference proteome</keyword>
<evidence type="ECO:0000256" key="1">
    <source>
        <dbReference type="SAM" id="MobiDB-lite"/>
    </source>
</evidence>
<name>A0AA36IJW4_9DINO</name>
<dbReference type="Proteomes" id="UP001178507">
    <property type="component" value="Unassembled WGS sequence"/>
</dbReference>
<proteinExistence type="predicted"/>
<gene>
    <name evidence="2" type="ORF">EVOR1521_LOCUS14660</name>
</gene>
<feature type="region of interest" description="Disordered" evidence="1">
    <location>
        <begin position="14"/>
        <end position="33"/>
    </location>
</feature>
<dbReference type="AlphaFoldDB" id="A0AA36IJW4"/>
<protein>
    <submittedName>
        <fullName evidence="2">Uncharacterized protein</fullName>
    </submittedName>
</protein>
<comment type="caution">
    <text evidence="2">The sequence shown here is derived from an EMBL/GenBank/DDBJ whole genome shotgun (WGS) entry which is preliminary data.</text>
</comment>
<accession>A0AA36IJW4</accession>
<sequence>MSLPETFARLPLKEMHSSRSTQSRTLQVSDSHSETSEEQHWIDDAFEHFVQKAGNLAGNVHPSCKKWVSRKLEVYEVPKIARIHAPPLQVPMCCMQTCVTLIAVSWLIVFLHFYEYNVIDNNNVVMQLSFPQSNFEACHDIDVDCDDVGHPHDLMPMEHLAYCNKNYLESRSKKLLKYFFDEKHNYSRSRWPGAPTKSDTVPVKCSKLDIHEVLEDKGAGMQIMTSRTTVKQRKCTADEACLWLNTGIEMDYVYDVERFLLKLQHQIRTEDGRAFQSSHAAGFLLINGSLHSVRCSAAKIKSGACANNMVGFEGSTPCGSTDGTQHPACFSTGFADFFSLDIVLQAAGFSFADELSGGGNLTRRFWGSNVVVDIEWSNSDVWAHWTWPWGLKNRYVVSFRRMSDYAWTTHIRNKPEPNFRDVERHAGLQLQAPKNEEVAGSPES</sequence>
<evidence type="ECO:0000313" key="2">
    <source>
        <dbReference type="EMBL" id="CAJ1388911.1"/>
    </source>
</evidence>
<organism evidence="2 3">
    <name type="scientific">Effrenium voratum</name>
    <dbReference type="NCBI Taxonomy" id="2562239"/>
    <lineage>
        <taxon>Eukaryota</taxon>
        <taxon>Sar</taxon>
        <taxon>Alveolata</taxon>
        <taxon>Dinophyceae</taxon>
        <taxon>Suessiales</taxon>
        <taxon>Symbiodiniaceae</taxon>
        <taxon>Effrenium</taxon>
    </lineage>
</organism>